<dbReference type="SUPFAM" id="SSF57997">
    <property type="entry name" value="Tropomyosin"/>
    <property type="match status" value="1"/>
</dbReference>
<evidence type="ECO:0000259" key="3">
    <source>
        <dbReference type="Pfam" id="PF05569"/>
    </source>
</evidence>
<name>A0ABS8MIF7_9FLAO</name>
<feature type="compositionally biased region" description="Pro residues" evidence="1">
    <location>
        <begin position="438"/>
        <end position="454"/>
    </location>
</feature>
<proteinExistence type="predicted"/>
<sequence>MEALFTFIAKSSGLLVLFYCAYYFLLRKETFFTSSRWFLLAGLITSVALPFLVYTKVVWIEPAPVEVSAANENFSAVSDLKYTQFPVSHHIENESFDINWNYILLAIYIIGFIALIIKFAIDFYSLNTVLKGKKVQQQADFKFVDINENIAPFSYFDYIVYNSSMFTPSELENIIEHEKVHSDQNHTVDVLISRVFCVLFWFNPIIWLYKKAILQNLEFIADSEAAKKISDKKAYQYTLLKITTHESCVAITNHFYQSLIKKRIVMLNKNQSKKRNYWKYYAIIPALVAFVLLFQINTIAQEKERKEVKKVTEKQDPSYVFKIQKNTTDQQLKEMAEDFKKQHNIDVVVSNVKRNTKNELIAIKVEIAKGTENVQTLEIDGDEPIHDSGIAITTENNGSKKIGIVTGDSIEKPMVAGNHVAEVNQKNTSNVSAGAVTPPTPPSPPAFPAGPMPQAPNANFKMPKAPVAPANYKDKAAMAKFEKEMAEFEKKMAIIEPQMAEYEKQVEKLMSQREAIYEKEMAKYELAMDKFNTDMDKFNLDIEKKYGKDSKTYEANMEQFEINMKQHEIDMRQREKDIKQKEKDIKLQERDMKLQERDMKLHERELKRIEKENKRS</sequence>
<accession>A0ABS8MIF7</accession>
<dbReference type="InterPro" id="IPR052173">
    <property type="entry name" value="Beta-lactam_resp_regulator"/>
</dbReference>
<dbReference type="RefSeq" id="WP_230038908.1">
    <property type="nucleotide sequence ID" value="NZ_JAJJMM010000001.1"/>
</dbReference>
<organism evidence="4 5">
    <name type="scientific">Flavobacterium piscisymbiosum</name>
    <dbReference type="NCBI Taxonomy" id="2893753"/>
    <lineage>
        <taxon>Bacteria</taxon>
        <taxon>Pseudomonadati</taxon>
        <taxon>Bacteroidota</taxon>
        <taxon>Flavobacteriia</taxon>
        <taxon>Flavobacteriales</taxon>
        <taxon>Flavobacteriaceae</taxon>
        <taxon>Flavobacterium</taxon>
    </lineage>
</organism>
<dbReference type="Proteomes" id="UP001430679">
    <property type="component" value="Unassembled WGS sequence"/>
</dbReference>
<feature type="region of interest" description="Disordered" evidence="1">
    <location>
        <begin position="430"/>
        <end position="462"/>
    </location>
</feature>
<comment type="caution">
    <text evidence="4">The sequence shown here is derived from an EMBL/GenBank/DDBJ whole genome shotgun (WGS) entry which is preliminary data.</text>
</comment>
<gene>
    <name evidence="4" type="ORF">LNP81_19935</name>
</gene>
<dbReference type="PANTHER" id="PTHR34978">
    <property type="entry name" value="POSSIBLE SENSOR-TRANSDUCER PROTEIN BLAR"/>
    <property type="match status" value="1"/>
</dbReference>
<evidence type="ECO:0000313" key="4">
    <source>
        <dbReference type="EMBL" id="MCC9065282.1"/>
    </source>
</evidence>
<protein>
    <submittedName>
        <fullName evidence="4">Peptidase M56</fullName>
    </submittedName>
</protein>
<feature type="transmembrane region" description="Helical" evidence="2">
    <location>
        <begin position="280"/>
        <end position="300"/>
    </location>
</feature>
<dbReference type="PANTHER" id="PTHR34978:SF3">
    <property type="entry name" value="SLR0241 PROTEIN"/>
    <property type="match status" value="1"/>
</dbReference>
<dbReference type="CDD" id="cd07341">
    <property type="entry name" value="M56_BlaR1_MecR1_like"/>
    <property type="match status" value="1"/>
</dbReference>
<feature type="transmembrane region" description="Helical" evidence="2">
    <location>
        <begin position="6"/>
        <end position="25"/>
    </location>
</feature>
<keyword evidence="2" id="KW-1133">Transmembrane helix</keyword>
<feature type="domain" description="Peptidase M56" evidence="3">
    <location>
        <begin position="165"/>
        <end position="267"/>
    </location>
</feature>
<dbReference type="InterPro" id="IPR008756">
    <property type="entry name" value="Peptidase_M56"/>
</dbReference>
<dbReference type="Pfam" id="PF05569">
    <property type="entry name" value="Peptidase_M56"/>
    <property type="match status" value="1"/>
</dbReference>
<feature type="transmembrane region" description="Helical" evidence="2">
    <location>
        <begin position="102"/>
        <end position="124"/>
    </location>
</feature>
<keyword evidence="5" id="KW-1185">Reference proteome</keyword>
<evidence type="ECO:0000313" key="5">
    <source>
        <dbReference type="Proteomes" id="UP001430679"/>
    </source>
</evidence>
<evidence type="ECO:0000256" key="2">
    <source>
        <dbReference type="SAM" id="Phobius"/>
    </source>
</evidence>
<dbReference type="EMBL" id="JAJJMM010000001">
    <property type="protein sequence ID" value="MCC9065282.1"/>
    <property type="molecule type" value="Genomic_DNA"/>
</dbReference>
<evidence type="ECO:0000256" key="1">
    <source>
        <dbReference type="SAM" id="MobiDB-lite"/>
    </source>
</evidence>
<feature type="transmembrane region" description="Helical" evidence="2">
    <location>
        <begin position="37"/>
        <end position="54"/>
    </location>
</feature>
<keyword evidence="2" id="KW-0812">Transmembrane</keyword>
<reference evidence="4" key="1">
    <citation type="submission" date="2021-11" db="EMBL/GenBank/DDBJ databases">
        <title>Description of novel Flavobacterium species.</title>
        <authorList>
            <person name="Saticioglu I.B."/>
            <person name="Ay H."/>
            <person name="Altun S."/>
            <person name="Duman M."/>
        </authorList>
    </citation>
    <scope>NUCLEOTIDE SEQUENCE</scope>
    <source>
        <strain evidence="4">F-30</strain>
    </source>
</reference>
<keyword evidence="2" id="KW-0472">Membrane</keyword>
<feature type="region of interest" description="Disordered" evidence="1">
    <location>
        <begin position="572"/>
        <end position="616"/>
    </location>
</feature>